<keyword evidence="3" id="KW-1185">Reference proteome</keyword>
<organism evidence="2 3">
    <name type="scientific">Brassica cretica</name>
    <name type="common">Mustard</name>
    <dbReference type="NCBI Taxonomy" id="69181"/>
    <lineage>
        <taxon>Eukaryota</taxon>
        <taxon>Viridiplantae</taxon>
        <taxon>Streptophyta</taxon>
        <taxon>Embryophyta</taxon>
        <taxon>Tracheophyta</taxon>
        <taxon>Spermatophyta</taxon>
        <taxon>Magnoliopsida</taxon>
        <taxon>eudicotyledons</taxon>
        <taxon>Gunneridae</taxon>
        <taxon>Pentapetalae</taxon>
        <taxon>rosids</taxon>
        <taxon>malvids</taxon>
        <taxon>Brassicales</taxon>
        <taxon>Brassicaceae</taxon>
        <taxon>Brassiceae</taxon>
        <taxon>Brassica</taxon>
    </lineage>
</organism>
<name>A0ABQ7BAY8_BRACR</name>
<evidence type="ECO:0000256" key="1">
    <source>
        <dbReference type="SAM" id="MobiDB-lite"/>
    </source>
</evidence>
<protein>
    <submittedName>
        <fullName evidence="2">Uncharacterized protein</fullName>
    </submittedName>
</protein>
<gene>
    <name evidence="2" type="ORF">DY000_02042691</name>
</gene>
<dbReference type="Proteomes" id="UP000266723">
    <property type="component" value="Unassembled WGS sequence"/>
</dbReference>
<proteinExistence type="predicted"/>
<evidence type="ECO:0000313" key="2">
    <source>
        <dbReference type="EMBL" id="KAF3529384.1"/>
    </source>
</evidence>
<sequence length="113" mass="12592">MKEAGVAPNVVTYDAVIDCVGMSGKYDEVFMFKKNMVEKVETRPPKITDEPRAAHGRTRAGCRRMRAEQDGTRLLPIGFASCFLSGLQAADRDCELVDWEHELAVMQTEAEVV</sequence>
<dbReference type="EMBL" id="QGKV02001507">
    <property type="protein sequence ID" value="KAF3529384.1"/>
    <property type="molecule type" value="Genomic_DNA"/>
</dbReference>
<feature type="compositionally biased region" description="Basic residues" evidence="1">
    <location>
        <begin position="54"/>
        <end position="63"/>
    </location>
</feature>
<comment type="caution">
    <text evidence="2">The sequence shown here is derived from an EMBL/GenBank/DDBJ whole genome shotgun (WGS) entry which is preliminary data.</text>
</comment>
<dbReference type="InterPro" id="IPR011990">
    <property type="entry name" value="TPR-like_helical_dom_sf"/>
</dbReference>
<feature type="compositionally biased region" description="Basic and acidic residues" evidence="1">
    <location>
        <begin position="43"/>
        <end position="53"/>
    </location>
</feature>
<reference evidence="2 3" key="1">
    <citation type="journal article" date="2020" name="BMC Genomics">
        <title>Intraspecific diversification of the crop wild relative Brassica cretica Lam. using demographic model selection.</title>
        <authorList>
            <person name="Kioukis A."/>
            <person name="Michalopoulou V.A."/>
            <person name="Briers L."/>
            <person name="Pirintsos S."/>
            <person name="Studholme D.J."/>
            <person name="Pavlidis P."/>
            <person name="Sarris P.F."/>
        </authorList>
    </citation>
    <scope>NUCLEOTIDE SEQUENCE [LARGE SCALE GENOMIC DNA]</scope>
    <source>
        <strain evidence="3">cv. PFS-1207/04</strain>
    </source>
</reference>
<dbReference type="Gene3D" id="1.25.40.10">
    <property type="entry name" value="Tetratricopeptide repeat domain"/>
    <property type="match status" value="1"/>
</dbReference>
<accession>A0ABQ7BAY8</accession>
<evidence type="ECO:0000313" key="3">
    <source>
        <dbReference type="Proteomes" id="UP000266723"/>
    </source>
</evidence>
<feature type="region of interest" description="Disordered" evidence="1">
    <location>
        <begin position="43"/>
        <end position="63"/>
    </location>
</feature>